<dbReference type="SMART" id="SM00471">
    <property type="entry name" value="HDc"/>
    <property type="match status" value="1"/>
</dbReference>
<evidence type="ECO:0000313" key="3">
    <source>
        <dbReference type="Proteomes" id="UP000447833"/>
    </source>
</evidence>
<dbReference type="Gene3D" id="1.10.3210.10">
    <property type="entry name" value="Hypothetical protein af1432"/>
    <property type="match status" value="1"/>
</dbReference>
<accession>A0A845EUF0</accession>
<reference evidence="2 3" key="1">
    <citation type="submission" date="2019-11" db="EMBL/GenBank/DDBJ databases">
        <title>Genome sequences of 17 halophilic strains isolated from different environments.</title>
        <authorList>
            <person name="Furrow R.E."/>
        </authorList>
    </citation>
    <scope>NUCLEOTIDE SEQUENCE [LARGE SCALE GENOMIC DNA]</scope>
    <source>
        <strain evidence="2 3">22506_14_FS</strain>
    </source>
</reference>
<dbReference type="PROSITE" id="PS51832">
    <property type="entry name" value="HD_GYP"/>
    <property type="match status" value="1"/>
</dbReference>
<evidence type="ECO:0000313" key="2">
    <source>
        <dbReference type="EMBL" id="MYL62553.1"/>
    </source>
</evidence>
<dbReference type="Proteomes" id="UP000447833">
    <property type="component" value="Unassembled WGS sequence"/>
</dbReference>
<dbReference type="NCBIfam" id="TIGR00277">
    <property type="entry name" value="HDIG"/>
    <property type="match status" value="1"/>
</dbReference>
<proteinExistence type="predicted"/>
<dbReference type="SUPFAM" id="SSF109604">
    <property type="entry name" value="HD-domain/PDEase-like"/>
    <property type="match status" value="1"/>
</dbReference>
<dbReference type="InterPro" id="IPR037522">
    <property type="entry name" value="HD_GYP_dom"/>
</dbReference>
<dbReference type="CDD" id="cd00077">
    <property type="entry name" value="HDc"/>
    <property type="match status" value="1"/>
</dbReference>
<name>A0A845EUF0_9BACL</name>
<evidence type="ECO:0000259" key="1">
    <source>
        <dbReference type="PROSITE" id="PS51832"/>
    </source>
</evidence>
<feature type="domain" description="HD-GYP" evidence="1">
    <location>
        <begin position="77"/>
        <end position="268"/>
    </location>
</feature>
<dbReference type="PANTHER" id="PTHR43155">
    <property type="entry name" value="CYCLIC DI-GMP PHOSPHODIESTERASE PA4108-RELATED"/>
    <property type="match status" value="1"/>
</dbReference>
<dbReference type="InterPro" id="IPR003607">
    <property type="entry name" value="HD/PDEase_dom"/>
</dbReference>
<protein>
    <submittedName>
        <fullName evidence="2">HD domain-containing protein</fullName>
    </submittedName>
</protein>
<dbReference type="Pfam" id="PF13487">
    <property type="entry name" value="HD_5"/>
    <property type="match status" value="1"/>
</dbReference>
<dbReference type="SUPFAM" id="SSF51182">
    <property type="entry name" value="RmlC-like cupins"/>
    <property type="match status" value="1"/>
</dbReference>
<organism evidence="2 3">
    <name type="scientific">Guptibacillus hwajinpoensis</name>
    <dbReference type="NCBI Taxonomy" id="208199"/>
    <lineage>
        <taxon>Bacteria</taxon>
        <taxon>Bacillati</taxon>
        <taxon>Bacillota</taxon>
        <taxon>Bacilli</taxon>
        <taxon>Bacillales</taxon>
        <taxon>Guptibacillaceae</taxon>
        <taxon>Guptibacillus</taxon>
    </lineage>
</organism>
<dbReference type="InterPro" id="IPR006675">
    <property type="entry name" value="HDIG_dom"/>
</dbReference>
<dbReference type="AlphaFoldDB" id="A0A845EUF0"/>
<dbReference type="EMBL" id="WMEY01000001">
    <property type="protein sequence ID" value="MYL62553.1"/>
    <property type="molecule type" value="Genomic_DNA"/>
</dbReference>
<comment type="caution">
    <text evidence="2">The sequence shown here is derived from an EMBL/GenBank/DDBJ whole genome shotgun (WGS) entry which is preliminary data.</text>
</comment>
<dbReference type="InterPro" id="IPR011051">
    <property type="entry name" value="RmlC_Cupin_sf"/>
</dbReference>
<gene>
    <name evidence="2" type="ORF">GLW07_04180</name>
</gene>
<dbReference type="PANTHER" id="PTHR43155:SF2">
    <property type="entry name" value="CYCLIC DI-GMP PHOSPHODIESTERASE PA4108"/>
    <property type="match status" value="1"/>
</dbReference>
<sequence>MKHTINKETAFYIYPGKNPDAYEFFYILEGQIKCEDQDIILSVGDYFSVKALTELIFFEAINETTLLWVINEPTFRLISEDVFKLIQIVKSVGDKDRYTKEHSERVQSMSIKVGKYLGLSPEDTDNLIVASILHDVGKINVPEEILNKPGGLTDEEYKIIKKHPADGADMIKDTYYADISNIIHQHHERINGSGYPDGLKGEEITIGAKIIGVSDSYDAMTDDRSYRKAYTPEYAMNELKRLSGVLYDAEVVDALEAVLIEEGILNSN</sequence>